<gene>
    <name evidence="1" type="ORF">SAMN04489743_1119</name>
</gene>
<keyword evidence="2" id="KW-1185">Reference proteome</keyword>
<sequence length="163" mass="18344">MRLNISRRRAVTTLGLVVCGMLLTGCSLFEVPIPANDVQAAQVEGNWHTDHGQGKRTQLELRPDGTADWTGVPDGVFDGFASTLSLDWNSRTDYHGTWALEQDQGPAGDDYRIVHFRIDIENRPWGYWLYVMGPTDGRSLYQWLGDPDSADRLTFRRDSNDSA</sequence>
<name>A0A1H1VVD8_9MICC</name>
<dbReference type="EMBL" id="LT629779">
    <property type="protein sequence ID" value="SDS88723.1"/>
    <property type="molecule type" value="Genomic_DNA"/>
</dbReference>
<dbReference type="OrthoDB" id="3393054at2"/>
<dbReference type="AlphaFoldDB" id="A0A1H1VVD8"/>
<evidence type="ECO:0000313" key="2">
    <source>
        <dbReference type="Proteomes" id="UP000198751"/>
    </source>
</evidence>
<proteinExistence type="predicted"/>
<organism evidence="1 2">
    <name type="scientific">Pseudarthrobacter equi</name>
    <dbReference type="NCBI Taxonomy" id="728066"/>
    <lineage>
        <taxon>Bacteria</taxon>
        <taxon>Bacillati</taxon>
        <taxon>Actinomycetota</taxon>
        <taxon>Actinomycetes</taxon>
        <taxon>Micrococcales</taxon>
        <taxon>Micrococcaceae</taxon>
        <taxon>Pseudarthrobacter</taxon>
    </lineage>
</organism>
<dbReference type="Proteomes" id="UP000198751">
    <property type="component" value="Chromosome I"/>
</dbReference>
<reference evidence="2" key="1">
    <citation type="submission" date="2016-10" db="EMBL/GenBank/DDBJ databases">
        <authorList>
            <person name="Varghese N."/>
            <person name="Submissions S."/>
        </authorList>
    </citation>
    <scope>NUCLEOTIDE SEQUENCE [LARGE SCALE GENOMIC DNA]</scope>
    <source>
        <strain evidence="2">IMMIB L-1606</strain>
    </source>
</reference>
<evidence type="ECO:0000313" key="1">
    <source>
        <dbReference type="EMBL" id="SDS88723.1"/>
    </source>
</evidence>
<dbReference type="RefSeq" id="WP_091718288.1">
    <property type="nucleotide sequence ID" value="NZ_LT629779.1"/>
</dbReference>
<accession>A0A1H1VVD8</accession>
<protein>
    <submittedName>
        <fullName evidence="1">Uncharacterized protein</fullName>
    </submittedName>
</protein>
<dbReference type="PROSITE" id="PS51257">
    <property type="entry name" value="PROKAR_LIPOPROTEIN"/>
    <property type="match status" value="1"/>
</dbReference>